<sequence length="131" mass="14592">MKNITDNHFLNSPYKPTSVLAILIHHVSSKAYNLNLDRRMPAMLLPNPHKTVLPKLGFFQAIILMKSLGNQVVHAFGFLADFLNSYGMNTKSVLFLQYDGIPGKKIVVRIHSSASVTFLQNHSTPHHSIAG</sequence>
<comment type="caution">
    <text evidence="1">The sequence shown here is derived from an EMBL/GenBank/DDBJ whole genome shotgun (WGS) entry which is preliminary data.</text>
</comment>
<evidence type="ECO:0000313" key="1">
    <source>
        <dbReference type="EMBL" id="KAI9388167.1"/>
    </source>
</evidence>
<reference evidence="1 2" key="1">
    <citation type="journal article" date="2006" name="Science">
        <title>The genome of black cottonwood, Populus trichocarpa (Torr. &amp; Gray).</title>
        <authorList>
            <person name="Tuskan G.A."/>
            <person name="Difazio S."/>
            <person name="Jansson S."/>
            <person name="Bohlmann J."/>
            <person name="Grigoriev I."/>
            <person name="Hellsten U."/>
            <person name="Putnam N."/>
            <person name="Ralph S."/>
            <person name="Rombauts S."/>
            <person name="Salamov A."/>
            <person name="Schein J."/>
            <person name="Sterck L."/>
            <person name="Aerts A."/>
            <person name="Bhalerao R.R."/>
            <person name="Bhalerao R.P."/>
            <person name="Blaudez D."/>
            <person name="Boerjan W."/>
            <person name="Brun A."/>
            <person name="Brunner A."/>
            <person name="Busov V."/>
            <person name="Campbell M."/>
            <person name="Carlson J."/>
            <person name="Chalot M."/>
            <person name="Chapman J."/>
            <person name="Chen G.L."/>
            <person name="Cooper D."/>
            <person name="Coutinho P.M."/>
            <person name="Couturier J."/>
            <person name="Covert S."/>
            <person name="Cronk Q."/>
            <person name="Cunningham R."/>
            <person name="Davis J."/>
            <person name="Degroeve S."/>
            <person name="Dejardin A."/>
            <person name="Depamphilis C."/>
            <person name="Detter J."/>
            <person name="Dirks B."/>
            <person name="Dubchak I."/>
            <person name="Duplessis S."/>
            <person name="Ehlting J."/>
            <person name="Ellis B."/>
            <person name="Gendler K."/>
            <person name="Goodstein D."/>
            <person name="Gribskov M."/>
            <person name="Grimwood J."/>
            <person name="Groover A."/>
            <person name="Gunter L."/>
            <person name="Hamberger B."/>
            <person name="Heinze B."/>
            <person name="Helariutta Y."/>
            <person name="Henrissat B."/>
            <person name="Holligan D."/>
            <person name="Holt R."/>
            <person name="Huang W."/>
            <person name="Islam-Faridi N."/>
            <person name="Jones S."/>
            <person name="Jones-Rhoades M."/>
            <person name="Jorgensen R."/>
            <person name="Joshi C."/>
            <person name="Kangasjarvi J."/>
            <person name="Karlsson J."/>
            <person name="Kelleher C."/>
            <person name="Kirkpatrick R."/>
            <person name="Kirst M."/>
            <person name="Kohler A."/>
            <person name="Kalluri U."/>
            <person name="Larimer F."/>
            <person name="Leebens-Mack J."/>
            <person name="Leple J.C."/>
            <person name="Locascio P."/>
            <person name="Lou Y."/>
            <person name="Lucas S."/>
            <person name="Martin F."/>
            <person name="Montanini B."/>
            <person name="Napoli C."/>
            <person name="Nelson D.R."/>
            <person name="Nelson C."/>
            <person name="Nieminen K."/>
            <person name="Nilsson O."/>
            <person name="Pereda V."/>
            <person name="Peter G."/>
            <person name="Philippe R."/>
            <person name="Pilate G."/>
            <person name="Poliakov A."/>
            <person name="Razumovskaya J."/>
            <person name="Richardson P."/>
            <person name="Rinaldi C."/>
            <person name="Ritland K."/>
            <person name="Rouze P."/>
            <person name="Ryaboy D."/>
            <person name="Schmutz J."/>
            <person name="Schrader J."/>
            <person name="Segerman B."/>
            <person name="Shin H."/>
            <person name="Siddiqui A."/>
            <person name="Sterky F."/>
            <person name="Terry A."/>
            <person name="Tsai C.J."/>
            <person name="Uberbacher E."/>
            <person name="Unneberg P."/>
            <person name="Vahala J."/>
            <person name="Wall K."/>
            <person name="Wessler S."/>
            <person name="Yang G."/>
            <person name="Yin T."/>
            <person name="Douglas C."/>
            <person name="Marra M."/>
            <person name="Sandberg G."/>
            <person name="Van de Peer Y."/>
            <person name="Rokhsar D."/>
        </authorList>
    </citation>
    <scope>NUCLEOTIDE SEQUENCE [LARGE SCALE GENOMIC DNA]</scope>
    <source>
        <strain evidence="2">cv. Nisqually</strain>
    </source>
</reference>
<accession>A0ACC0SG43</accession>
<dbReference type="EMBL" id="CM009298">
    <property type="protein sequence ID" value="KAI9388167.1"/>
    <property type="molecule type" value="Genomic_DNA"/>
</dbReference>
<name>A0ACC0SG43_POPTR</name>
<proteinExistence type="predicted"/>
<dbReference type="Proteomes" id="UP000006729">
    <property type="component" value="Chromosome 9"/>
</dbReference>
<gene>
    <name evidence="1" type="ORF">POPTR_009G021701v4</name>
</gene>
<keyword evidence="2" id="KW-1185">Reference proteome</keyword>
<evidence type="ECO:0000313" key="2">
    <source>
        <dbReference type="Proteomes" id="UP000006729"/>
    </source>
</evidence>
<organism evidence="1 2">
    <name type="scientific">Populus trichocarpa</name>
    <name type="common">Western balsam poplar</name>
    <name type="synonym">Populus balsamifera subsp. trichocarpa</name>
    <dbReference type="NCBI Taxonomy" id="3694"/>
    <lineage>
        <taxon>Eukaryota</taxon>
        <taxon>Viridiplantae</taxon>
        <taxon>Streptophyta</taxon>
        <taxon>Embryophyta</taxon>
        <taxon>Tracheophyta</taxon>
        <taxon>Spermatophyta</taxon>
        <taxon>Magnoliopsida</taxon>
        <taxon>eudicotyledons</taxon>
        <taxon>Gunneridae</taxon>
        <taxon>Pentapetalae</taxon>
        <taxon>rosids</taxon>
        <taxon>fabids</taxon>
        <taxon>Malpighiales</taxon>
        <taxon>Salicaceae</taxon>
        <taxon>Saliceae</taxon>
        <taxon>Populus</taxon>
    </lineage>
</organism>
<protein>
    <submittedName>
        <fullName evidence="1">Uncharacterized protein</fullName>
    </submittedName>
</protein>